<reference evidence="1" key="1">
    <citation type="submission" date="2025-08" db="UniProtKB">
        <authorList>
            <consortium name="Ensembl"/>
        </authorList>
    </citation>
    <scope>IDENTIFICATION</scope>
</reference>
<dbReference type="Ensembl" id="ENSOSUT00000000606.1">
    <property type="protein sequence ID" value="ENSOSUP00000000593.1"/>
    <property type="gene ID" value="ENSOSUG00000000469.1"/>
</dbReference>
<protein>
    <submittedName>
        <fullName evidence="1">Uncharacterized protein</fullName>
    </submittedName>
</protein>
<keyword evidence="2" id="KW-1185">Reference proteome</keyword>
<evidence type="ECO:0000313" key="2">
    <source>
        <dbReference type="Proteomes" id="UP000694552"/>
    </source>
</evidence>
<dbReference type="Proteomes" id="UP000694552">
    <property type="component" value="Unplaced"/>
</dbReference>
<reference evidence="1" key="2">
    <citation type="submission" date="2025-09" db="UniProtKB">
        <authorList>
            <consortium name="Ensembl"/>
        </authorList>
    </citation>
    <scope>IDENTIFICATION</scope>
</reference>
<dbReference type="AlphaFoldDB" id="A0A8C8A4Q8"/>
<evidence type="ECO:0000313" key="1">
    <source>
        <dbReference type="Ensembl" id="ENSOSUP00000000593.1"/>
    </source>
</evidence>
<proteinExistence type="predicted"/>
<accession>A0A8C8A4Q8</accession>
<name>A0A8C8A4Q8_9STRI</name>
<sequence>LRCFCFSEAWNKQTIQFAASDLSSFVPCQVIGRGWVSGWVIFGGFVSFLFPEWPEFCGRTLSWPAEHCPGHRSRWNPVPTAAWSTSPPEAGRIYLSFFLQIHPPLAPELDNRDEV</sequence>
<organism evidence="1 2">
    <name type="scientific">Otus sunia</name>
    <name type="common">Oriental scops-owl</name>
    <dbReference type="NCBI Taxonomy" id="257818"/>
    <lineage>
        <taxon>Eukaryota</taxon>
        <taxon>Metazoa</taxon>
        <taxon>Chordata</taxon>
        <taxon>Craniata</taxon>
        <taxon>Vertebrata</taxon>
        <taxon>Euteleostomi</taxon>
        <taxon>Archelosauria</taxon>
        <taxon>Archosauria</taxon>
        <taxon>Dinosauria</taxon>
        <taxon>Saurischia</taxon>
        <taxon>Theropoda</taxon>
        <taxon>Coelurosauria</taxon>
        <taxon>Aves</taxon>
        <taxon>Neognathae</taxon>
        <taxon>Neoaves</taxon>
        <taxon>Telluraves</taxon>
        <taxon>Strigiformes</taxon>
        <taxon>Strigidae</taxon>
        <taxon>Otus</taxon>
    </lineage>
</organism>